<comment type="catalytic activity">
    <reaction evidence="1">
        <text>2 6,7-dimethyl-8-(1-D-ribityl)lumazine + H(+) = 5-amino-6-(D-ribitylamino)uracil + riboflavin</text>
        <dbReference type="Rhea" id="RHEA:20772"/>
        <dbReference type="ChEBI" id="CHEBI:15378"/>
        <dbReference type="ChEBI" id="CHEBI:15934"/>
        <dbReference type="ChEBI" id="CHEBI:57986"/>
        <dbReference type="ChEBI" id="CHEBI:58201"/>
        <dbReference type="EC" id="2.5.1.9"/>
    </reaction>
</comment>
<dbReference type="Pfam" id="PF00677">
    <property type="entry name" value="Lum_binding"/>
    <property type="match status" value="2"/>
</dbReference>
<comment type="pathway">
    <text evidence="3">Cofactor biosynthesis; riboflavin biosynthesis; riboflavin from 2-hydroxy-3-oxobutyl phosphate and 5-amino-6-(D-ribitylamino)uracil: step 2/2.</text>
</comment>
<dbReference type="InterPro" id="IPR001783">
    <property type="entry name" value="Lumazine-bd"/>
</dbReference>
<dbReference type="PANTHER" id="PTHR21098:SF12">
    <property type="entry name" value="RIBOFLAVIN SYNTHASE"/>
    <property type="match status" value="1"/>
</dbReference>
<dbReference type="EC" id="2.5.1.9" evidence="4 9"/>
<evidence type="ECO:0000256" key="1">
    <source>
        <dbReference type="ARBA" id="ARBA00000968"/>
    </source>
</evidence>
<evidence type="ECO:0000256" key="3">
    <source>
        <dbReference type="ARBA" id="ARBA00004887"/>
    </source>
</evidence>
<proteinExistence type="predicted"/>
<reference evidence="12 13" key="1">
    <citation type="submission" date="2021-01" db="EMBL/GenBank/DDBJ databases">
        <title>Genomic Encyclopedia of Type Strains, Phase IV (KMG-IV): sequencing the most valuable type-strain genomes for metagenomic binning, comparative biology and taxonomic classification.</title>
        <authorList>
            <person name="Goeker M."/>
        </authorList>
    </citation>
    <scope>NUCLEOTIDE SEQUENCE [LARGE SCALE GENOMIC DNA]</scope>
    <source>
        <strain evidence="12 13">DSM 25540</strain>
    </source>
</reference>
<evidence type="ECO:0000256" key="9">
    <source>
        <dbReference type="NCBIfam" id="TIGR00187"/>
    </source>
</evidence>
<evidence type="ECO:0000256" key="6">
    <source>
        <dbReference type="ARBA" id="ARBA00022619"/>
    </source>
</evidence>
<keyword evidence="8" id="KW-0677">Repeat</keyword>
<dbReference type="PROSITE" id="PS51177">
    <property type="entry name" value="LUMAZINE_BIND"/>
    <property type="match status" value="2"/>
</dbReference>
<evidence type="ECO:0000256" key="4">
    <source>
        <dbReference type="ARBA" id="ARBA00012827"/>
    </source>
</evidence>
<protein>
    <recommendedName>
        <fullName evidence="5 9">Riboflavin synthase</fullName>
        <ecNumber evidence="4 9">2.5.1.9</ecNumber>
    </recommendedName>
</protein>
<dbReference type="RefSeq" id="WP_204697470.1">
    <property type="nucleotide sequence ID" value="NZ_JAFBEC010000005.1"/>
</dbReference>
<dbReference type="NCBIfam" id="NF006767">
    <property type="entry name" value="PRK09289.1"/>
    <property type="match status" value="1"/>
</dbReference>
<dbReference type="GO" id="GO:0004746">
    <property type="term" value="F:riboflavin synthase activity"/>
    <property type="evidence" value="ECO:0007669"/>
    <property type="project" value="UniProtKB-EC"/>
</dbReference>
<dbReference type="Gene3D" id="2.40.30.20">
    <property type="match status" value="2"/>
</dbReference>
<feature type="repeat" description="Lumazine-binding" evidence="10">
    <location>
        <begin position="97"/>
        <end position="193"/>
    </location>
</feature>
<evidence type="ECO:0000259" key="11">
    <source>
        <dbReference type="PROSITE" id="PS51177"/>
    </source>
</evidence>
<gene>
    <name evidence="12" type="ORF">JOD17_002075</name>
</gene>
<dbReference type="PIRSF" id="PIRSF000498">
    <property type="entry name" value="Riboflavin_syn_A"/>
    <property type="match status" value="1"/>
</dbReference>
<evidence type="ECO:0000256" key="10">
    <source>
        <dbReference type="PROSITE-ProRule" id="PRU00524"/>
    </source>
</evidence>
<comment type="caution">
    <text evidence="12">The sequence shown here is derived from an EMBL/GenBank/DDBJ whole genome shotgun (WGS) entry which is preliminary data.</text>
</comment>
<evidence type="ECO:0000256" key="2">
    <source>
        <dbReference type="ARBA" id="ARBA00002803"/>
    </source>
</evidence>
<evidence type="ECO:0000313" key="12">
    <source>
        <dbReference type="EMBL" id="MBM7632981.1"/>
    </source>
</evidence>
<name>A0ABS2PCC0_9BACL</name>
<dbReference type="NCBIfam" id="NF009566">
    <property type="entry name" value="PRK13020.1"/>
    <property type="match status" value="1"/>
</dbReference>
<evidence type="ECO:0000256" key="8">
    <source>
        <dbReference type="ARBA" id="ARBA00022737"/>
    </source>
</evidence>
<dbReference type="CDD" id="cd00402">
    <property type="entry name" value="Riboflavin_synthase_like"/>
    <property type="match status" value="1"/>
</dbReference>
<dbReference type="Proteomes" id="UP000741863">
    <property type="component" value="Unassembled WGS sequence"/>
</dbReference>
<sequence>MFTGIVEEVGTVEELETFHDSITVIIRASVVLEDVQIGDSISVSGVCLTVRTHTKTTFTADIMQETLLHSTLNHLKKGNTVNLERSMRMNDRIGGHFVAGHVDGTGTIQQMTELEGSTLYEVAVPEQLTKYMIKKGSVAINGTSLTIADIKENVMTVSIIPHTKDVTQFQTVMVGDPVNLEVDQLGKYVEKLLEGRAI</sequence>
<evidence type="ECO:0000256" key="5">
    <source>
        <dbReference type="ARBA" id="ARBA00013950"/>
    </source>
</evidence>
<dbReference type="NCBIfam" id="TIGR00187">
    <property type="entry name" value="ribE"/>
    <property type="match status" value="1"/>
</dbReference>
<feature type="domain" description="Lumazine-binding" evidence="11">
    <location>
        <begin position="97"/>
        <end position="193"/>
    </location>
</feature>
<evidence type="ECO:0000313" key="13">
    <source>
        <dbReference type="Proteomes" id="UP000741863"/>
    </source>
</evidence>
<accession>A0ABS2PCC0</accession>
<dbReference type="EMBL" id="JAFBEC010000005">
    <property type="protein sequence ID" value="MBM7632981.1"/>
    <property type="molecule type" value="Genomic_DNA"/>
</dbReference>
<dbReference type="InterPro" id="IPR026017">
    <property type="entry name" value="Lumazine-bd_dom"/>
</dbReference>
<dbReference type="SUPFAM" id="SSF63380">
    <property type="entry name" value="Riboflavin synthase domain-like"/>
    <property type="match status" value="2"/>
</dbReference>
<evidence type="ECO:0000256" key="7">
    <source>
        <dbReference type="ARBA" id="ARBA00022679"/>
    </source>
</evidence>
<keyword evidence="13" id="KW-1185">Reference proteome</keyword>
<keyword evidence="6" id="KW-0686">Riboflavin biosynthesis</keyword>
<organism evidence="12 13">
    <name type="scientific">Geomicrobium sediminis</name>
    <dbReference type="NCBI Taxonomy" id="1347788"/>
    <lineage>
        <taxon>Bacteria</taxon>
        <taxon>Bacillati</taxon>
        <taxon>Bacillota</taxon>
        <taxon>Bacilli</taxon>
        <taxon>Bacillales</taxon>
        <taxon>Geomicrobium</taxon>
    </lineage>
</organism>
<feature type="domain" description="Lumazine-binding" evidence="11">
    <location>
        <begin position="1"/>
        <end position="96"/>
    </location>
</feature>
<dbReference type="InterPro" id="IPR017938">
    <property type="entry name" value="Riboflavin_synthase-like_b-brl"/>
</dbReference>
<comment type="function">
    <text evidence="2">Catalyzes the dismutation of two molecules of 6,7-dimethyl-8-ribityllumazine, resulting in the formation of riboflavin and 5-amino-6-(D-ribitylamino)uracil.</text>
</comment>
<dbReference type="InterPro" id="IPR023366">
    <property type="entry name" value="ATP_synth_asu-like_sf"/>
</dbReference>
<keyword evidence="7 12" id="KW-0808">Transferase</keyword>
<dbReference type="PANTHER" id="PTHR21098">
    <property type="entry name" value="RIBOFLAVIN SYNTHASE ALPHA CHAIN"/>
    <property type="match status" value="1"/>
</dbReference>
<feature type="repeat" description="Lumazine-binding" evidence="10">
    <location>
        <begin position="1"/>
        <end position="96"/>
    </location>
</feature>